<protein>
    <recommendedName>
        <fullName evidence="3">Copper amine oxidase-like N-terminal domain-containing protein</fullName>
    </recommendedName>
</protein>
<keyword evidence="2" id="KW-1185">Reference proteome</keyword>
<dbReference type="EMBL" id="JBAWSY010000031">
    <property type="protein sequence ID" value="MEI4771893.1"/>
    <property type="molecule type" value="Genomic_DNA"/>
</dbReference>
<sequence>MNRILEKLAIFTLIILLVPMGTKASTAEKVVGNLPEAELTLYATEKEGDLTNFKLTVKGETYFFPRWLNSPNITYYPKLYYSDINNDGRKEIVIVLTTDTGTGVIIQEPHVFHVDNNGDLLEKLVDNPMAIINKNVKTKLSSSKAIVSIGKEKNKINIRELNIVPSHIFENVAIGSTLRFEVIDNKFVAIVGLTIAPAGGSIGEIHIIYTFKDNMYQAKQINFIPRDESE</sequence>
<organism evidence="1 2">
    <name type="scientific">Psychrobacillus mangrovi</name>
    <dbReference type="NCBI Taxonomy" id="3117745"/>
    <lineage>
        <taxon>Bacteria</taxon>
        <taxon>Bacillati</taxon>
        <taxon>Bacillota</taxon>
        <taxon>Bacilli</taxon>
        <taxon>Bacillales</taxon>
        <taxon>Bacillaceae</taxon>
        <taxon>Psychrobacillus</taxon>
    </lineage>
</organism>
<proteinExistence type="predicted"/>
<evidence type="ECO:0000313" key="2">
    <source>
        <dbReference type="Proteomes" id="UP001364890"/>
    </source>
</evidence>
<comment type="caution">
    <text evidence="1">The sequence shown here is derived from an EMBL/GenBank/DDBJ whole genome shotgun (WGS) entry which is preliminary data.</text>
</comment>
<name>A0ABU8FA67_9BACI</name>
<accession>A0ABU8FA67</accession>
<gene>
    <name evidence="1" type="ORF">WAX74_20030</name>
</gene>
<evidence type="ECO:0008006" key="3">
    <source>
        <dbReference type="Google" id="ProtNLM"/>
    </source>
</evidence>
<dbReference type="Proteomes" id="UP001364890">
    <property type="component" value="Unassembled WGS sequence"/>
</dbReference>
<reference evidence="1 2" key="1">
    <citation type="submission" date="2024-01" db="EMBL/GenBank/DDBJ databases">
        <title>Seven novel Bacillus-like species.</title>
        <authorList>
            <person name="Liu G."/>
        </authorList>
    </citation>
    <scope>NUCLEOTIDE SEQUENCE [LARGE SCALE GENOMIC DNA]</scope>
    <source>
        <strain evidence="1 2">FJAT-51614</strain>
    </source>
</reference>
<evidence type="ECO:0000313" key="1">
    <source>
        <dbReference type="EMBL" id="MEI4771893.1"/>
    </source>
</evidence>
<dbReference type="RefSeq" id="WP_336499439.1">
    <property type="nucleotide sequence ID" value="NZ_JBAWSY010000031.1"/>
</dbReference>